<dbReference type="Proteomes" id="UP000431264">
    <property type="component" value="Unassembled WGS sequence"/>
</dbReference>
<evidence type="ECO:0000313" key="3">
    <source>
        <dbReference type="Proteomes" id="UP000431264"/>
    </source>
</evidence>
<evidence type="ECO:0000256" key="1">
    <source>
        <dbReference type="SAM" id="SignalP"/>
    </source>
</evidence>
<gene>
    <name evidence="2" type="ORF">GOQ30_12580</name>
</gene>
<accession>A0A6I4IT13</accession>
<sequence>MKQLYLGILVLFLSSCNQKEAATEKQEEEAFKMYEFSEMAGLMEQFYAENNKLKQQITNGDALGSFPSYFASIHTADLTTASDRDAFFNEQAQKFIEAEQLIFTDSLNRKEHFNAAIDACIACHQQKCLGPIPRIKKLYIQ</sequence>
<dbReference type="OrthoDB" id="982229at2"/>
<protein>
    <recommendedName>
        <fullName evidence="4">Cytochrome c domain-containing protein</fullName>
    </recommendedName>
</protein>
<dbReference type="EMBL" id="WQLW01000009">
    <property type="protein sequence ID" value="MVO09999.1"/>
    <property type="molecule type" value="Genomic_DNA"/>
</dbReference>
<evidence type="ECO:0000313" key="2">
    <source>
        <dbReference type="EMBL" id="MVO09999.1"/>
    </source>
</evidence>
<feature type="signal peptide" evidence="1">
    <location>
        <begin position="1"/>
        <end position="21"/>
    </location>
</feature>
<organism evidence="2 3">
    <name type="scientific">Flavobacterium profundi</name>
    <dbReference type="NCBI Taxonomy" id="1774945"/>
    <lineage>
        <taxon>Bacteria</taxon>
        <taxon>Pseudomonadati</taxon>
        <taxon>Bacteroidota</taxon>
        <taxon>Flavobacteriia</taxon>
        <taxon>Flavobacteriales</taxon>
        <taxon>Flavobacteriaceae</taxon>
        <taxon>Flavobacterium</taxon>
    </lineage>
</organism>
<dbReference type="RefSeq" id="WP_140998366.1">
    <property type="nucleotide sequence ID" value="NZ_VDCZ01000009.1"/>
</dbReference>
<evidence type="ECO:0008006" key="4">
    <source>
        <dbReference type="Google" id="ProtNLM"/>
    </source>
</evidence>
<name>A0A6I4IT13_9FLAO</name>
<reference evidence="3" key="1">
    <citation type="submission" date="2019-05" db="EMBL/GenBank/DDBJ databases">
        <title>Flavobacterium profundi sp. nov., isolated from a deep-sea seamount.</title>
        <authorList>
            <person name="Zhang D.-C."/>
        </authorList>
    </citation>
    <scope>NUCLEOTIDE SEQUENCE [LARGE SCALE GENOMIC DNA]</scope>
    <source>
        <strain evidence="3">TP390</strain>
    </source>
</reference>
<comment type="caution">
    <text evidence="2">The sequence shown here is derived from an EMBL/GenBank/DDBJ whole genome shotgun (WGS) entry which is preliminary data.</text>
</comment>
<keyword evidence="3" id="KW-1185">Reference proteome</keyword>
<dbReference type="AlphaFoldDB" id="A0A6I4IT13"/>
<keyword evidence="1" id="KW-0732">Signal</keyword>
<feature type="chain" id="PRO_5026148208" description="Cytochrome c domain-containing protein" evidence="1">
    <location>
        <begin position="22"/>
        <end position="141"/>
    </location>
</feature>
<dbReference type="PROSITE" id="PS51257">
    <property type="entry name" value="PROKAR_LIPOPROTEIN"/>
    <property type="match status" value="1"/>
</dbReference>
<proteinExistence type="predicted"/>